<dbReference type="InterPro" id="IPR011051">
    <property type="entry name" value="RmlC_Cupin_sf"/>
</dbReference>
<comment type="catalytic activity">
    <reaction evidence="1 5">
        <text>dTDP-4-dehydro-6-deoxy-alpha-D-glucose = dTDP-4-dehydro-beta-L-rhamnose</text>
        <dbReference type="Rhea" id="RHEA:16969"/>
        <dbReference type="ChEBI" id="CHEBI:57649"/>
        <dbReference type="ChEBI" id="CHEBI:62830"/>
        <dbReference type="EC" id="5.1.3.13"/>
    </reaction>
</comment>
<dbReference type="InterPro" id="IPR000888">
    <property type="entry name" value="RmlC-like"/>
</dbReference>
<comment type="function">
    <text evidence="2 5">Catalyzes the epimerization of the C3' and C5'positions of dTDP-6-deoxy-D-xylo-4-hexulose, forming dTDP-6-deoxy-L-lyxo-4-hexulose.</text>
</comment>
<accession>A0ABM9AXF5</accession>
<evidence type="ECO:0000313" key="6">
    <source>
        <dbReference type="EMBL" id="CAH0998943.1"/>
    </source>
</evidence>
<dbReference type="Gene3D" id="2.60.120.10">
    <property type="entry name" value="Jelly Rolls"/>
    <property type="match status" value="1"/>
</dbReference>
<gene>
    <name evidence="6" type="primary">rfbC</name>
    <name evidence="6" type="ORF">LEM8419_00238</name>
</gene>
<dbReference type="NCBIfam" id="TIGR01221">
    <property type="entry name" value="rmlC"/>
    <property type="match status" value="1"/>
</dbReference>
<comment type="subunit">
    <text evidence="5">Homodimer.</text>
</comment>
<dbReference type="InterPro" id="IPR014710">
    <property type="entry name" value="RmlC-like_jellyroll"/>
</dbReference>
<dbReference type="Pfam" id="PF00908">
    <property type="entry name" value="dTDP_sugar_isom"/>
    <property type="match status" value="1"/>
</dbReference>
<evidence type="ECO:0000256" key="2">
    <source>
        <dbReference type="ARBA" id="ARBA00001997"/>
    </source>
</evidence>
<dbReference type="EMBL" id="CAKLPZ010000001">
    <property type="protein sequence ID" value="CAH0998943.1"/>
    <property type="molecule type" value="Genomic_DNA"/>
</dbReference>
<reference evidence="6" key="1">
    <citation type="submission" date="2021-12" db="EMBL/GenBank/DDBJ databases">
        <authorList>
            <person name="Rodrigo-Torres L."/>
            <person name="Arahal R. D."/>
            <person name="Lucena T."/>
        </authorList>
    </citation>
    <scope>NUCLEOTIDE SEQUENCE</scope>
    <source>
        <strain evidence="6">CECT 8419</strain>
    </source>
</reference>
<evidence type="ECO:0000313" key="7">
    <source>
        <dbReference type="Proteomes" id="UP000837803"/>
    </source>
</evidence>
<evidence type="ECO:0000256" key="4">
    <source>
        <dbReference type="ARBA" id="ARBA00019595"/>
    </source>
</evidence>
<comment type="similarity">
    <text evidence="5">Belongs to the dTDP-4-dehydrorhamnose 3,5-epimerase family.</text>
</comment>
<dbReference type="SUPFAM" id="SSF51182">
    <property type="entry name" value="RmlC-like cupins"/>
    <property type="match status" value="1"/>
</dbReference>
<dbReference type="RefSeq" id="WP_238749143.1">
    <property type="nucleotide sequence ID" value="NZ_CAKLPZ010000001.1"/>
</dbReference>
<proteinExistence type="inferred from homology"/>
<evidence type="ECO:0000256" key="3">
    <source>
        <dbReference type="ARBA" id="ARBA00012098"/>
    </source>
</evidence>
<dbReference type="PANTHER" id="PTHR21047">
    <property type="entry name" value="DTDP-6-DEOXY-D-GLUCOSE-3,5 EPIMERASE"/>
    <property type="match status" value="1"/>
</dbReference>
<keyword evidence="7" id="KW-1185">Reference proteome</keyword>
<sequence>MPFQTTPLPGLLVFEPRVFGDERGYFFEAYNEQVFQEVDAAACFVQDNQAASSRGVLRGLHFQAGEAAQAKLVRVVSGEVYDVTVDIRPTSPTYLQWYGLYLSGDNHRQLYIPRGYAHGYVVTSKEAIFLYKCDNFYAPEAEGGLRYDDPAIGVEWPEVEGGYHIVERDLAWPGL</sequence>
<evidence type="ECO:0000256" key="5">
    <source>
        <dbReference type="RuleBase" id="RU364069"/>
    </source>
</evidence>
<keyword evidence="5 6" id="KW-0413">Isomerase</keyword>
<comment type="pathway">
    <text evidence="5">Carbohydrate biosynthesis; dTDP-L-rhamnose biosynthesis.</text>
</comment>
<dbReference type="GO" id="GO:0008830">
    <property type="term" value="F:dTDP-4-dehydrorhamnose 3,5-epimerase activity"/>
    <property type="evidence" value="ECO:0007669"/>
    <property type="project" value="UniProtKB-EC"/>
</dbReference>
<dbReference type="CDD" id="cd00438">
    <property type="entry name" value="cupin_RmlC"/>
    <property type="match status" value="1"/>
</dbReference>
<dbReference type="PANTHER" id="PTHR21047:SF2">
    <property type="entry name" value="THYMIDINE DIPHOSPHO-4-KETO-RHAMNOSE 3,5-EPIMERASE"/>
    <property type="match status" value="1"/>
</dbReference>
<dbReference type="Proteomes" id="UP000837803">
    <property type="component" value="Unassembled WGS sequence"/>
</dbReference>
<dbReference type="EC" id="5.1.3.13" evidence="3 5"/>
<organism evidence="6 7">
    <name type="scientific">Neolewinella maritima</name>
    <dbReference type="NCBI Taxonomy" id="1383882"/>
    <lineage>
        <taxon>Bacteria</taxon>
        <taxon>Pseudomonadati</taxon>
        <taxon>Bacteroidota</taxon>
        <taxon>Saprospiria</taxon>
        <taxon>Saprospirales</taxon>
        <taxon>Lewinellaceae</taxon>
        <taxon>Neolewinella</taxon>
    </lineage>
</organism>
<name>A0ABM9AXF5_9BACT</name>
<evidence type="ECO:0000256" key="1">
    <source>
        <dbReference type="ARBA" id="ARBA00001298"/>
    </source>
</evidence>
<protein>
    <recommendedName>
        <fullName evidence="4 5">dTDP-4-dehydrorhamnose 3,5-epimerase</fullName>
        <ecNumber evidence="3 5">5.1.3.13</ecNumber>
    </recommendedName>
    <alternativeName>
        <fullName evidence="5">Thymidine diphospho-4-keto-rhamnose 3,5-epimerase</fullName>
    </alternativeName>
</protein>
<comment type="caution">
    <text evidence="6">The sequence shown here is derived from an EMBL/GenBank/DDBJ whole genome shotgun (WGS) entry which is preliminary data.</text>
</comment>